<evidence type="ECO:0000313" key="3">
    <source>
        <dbReference type="Proteomes" id="UP001500058"/>
    </source>
</evidence>
<comment type="caution">
    <text evidence="2">The sequence shown here is derived from an EMBL/GenBank/DDBJ whole genome shotgun (WGS) entry which is preliminary data.</text>
</comment>
<accession>A0ABP5VF93</accession>
<sequence length="118" mass="12891">MSAMVRPAGPDGTARNRFHRRADRRHTGGGARSGQGDAYNHPPGVRRTRRRGRMEKRSSEIRGFRPAEGARFRTLGKHTVPVASEAVHGTRKQILPVAAATLPERRTHDCRAGGGPPP</sequence>
<reference evidence="3" key="1">
    <citation type="journal article" date="2019" name="Int. J. Syst. Evol. Microbiol.">
        <title>The Global Catalogue of Microorganisms (GCM) 10K type strain sequencing project: providing services to taxonomists for standard genome sequencing and annotation.</title>
        <authorList>
            <consortium name="The Broad Institute Genomics Platform"/>
            <consortium name="The Broad Institute Genome Sequencing Center for Infectious Disease"/>
            <person name="Wu L."/>
            <person name="Ma J."/>
        </authorList>
    </citation>
    <scope>NUCLEOTIDE SEQUENCE [LARGE SCALE GENOMIC DNA]</scope>
    <source>
        <strain evidence="3">JCM 6921</strain>
    </source>
</reference>
<proteinExistence type="predicted"/>
<dbReference type="Proteomes" id="UP001500058">
    <property type="component" value="Unassembled WGS sequence"/>
</dbReference>
<evidence type="ECO:0000256" key="1">
    <source>
        <dbReference type="SAM" id="MobiDB-lite"/>
    </source>
</evidence>
<feature type="region of interest" description="Disordered" evidence="1">
    <location>
        <begin position="1"/>
        <end position="70"/>
    </location>
</feature>
<evidence type="ECO:0000313" key="2">
    <source>
        <dbReference type="EMBL" id="GAA2401621.1"/>
    </source>
</evidence>
<name>A0ABP5VF93_9ACTN</name>
<feature type="compositionally biased region" description="Basic and acidic residues" evidence="1">
    <location>
        <begin position="55"/>
        <end position="70"/>
    </location>
</feature>
<keyword evidence="3" id="KW-1185">Reference proteome</keyword>
<organism evidence="2 3">
    <name type="scientific">Streptomyces glaucosporus</name>
    <dbReference type="NCBI Taxonomy" id="284044"/>
    <lineage>
        <taxon>Bacteria</taxon>
        <taxon>Bacillati</taxon>
        <taxon>Actinomycetota</taxon>
        <taxon>Actinomycetes</taxon>
        <taxon>Kitasatosporales</taxon>
        <taxon>Streptomycetaceae</taxon>
        <taxon>Streptomyces</taxon>
    </lineage>
</organism>
<feature type="compositionally biased region" description="Basic residues" evidence="1">
    <location>
        <begin position="44"/>
        <end position="54"/>
    </location>
</feature>
<protein>
    <submittedName>
        <fullName evidence="2">Uncharacterized protein</fullName>
    </submittedName>
</protein>
<dbReference type="EMBL" id="BAAATJ010000013">
    <property type="protein sequence ID" value="GAA2401621.1"/>
    <property type="molecule type" value="Genomic_DNA"/>
</dbReference>
<gene>
    <name evidence="2" type="ORF">GCM10010420_30670</name>
</gene>